<keyword evidence="2" id="KW-1185">Reference proteome</keyword>
<gene>
    <name evidence="1" type="ORF">MTCD1_01152</name>
</gene>
<protein>
    <recommendedName>
        <fullName evidence="3">HTH cro/C1-type domain-containing protein</fullName>
    </recommendedName>
</protein>
<evidence type="ECO:0000313" key="1">
    <source>
        <dbReference type="EMBL" id="GAW95549.1"/>
    </source>
</evidence>
<dbReference type="EMBL" id="BDQM01000006">
    <property type="protein sequence ID" value="GAW95549.1"/>
    <property type="molecule type" value="Genomic_DNA"/>
</dbReference>
<sequence length="100" mass="10848">MKQNIASAVNALDTVKSMLKDIAADMDKSKELFTLSELGEYVDRFCIDNSIKKSDICLLANISSTTLTSALKKPEKASMTTIVSIGAVVGFELFIGRKNV</sequence>
<organism evidence="1 2">
    <name type="scientific">Colwellia marinimaniae</name>
    <dbReference type="NCBI Taxonomy" id="1513592"/>
    <lineage>
        <taxon>Bacteria</taxon>
        <taxon>Pseudomonadati</taxon>
        <taxon>Pseudomonadota</taxon>
        <taxon>Gammaproteobacteria</taxon>
        <taxon>Alteromonadales</taxon>
        <taxon>Colwelliaceae</taxon>
        <taxon>Colwellia</taxon>
    </lineage>
</organism>
<reference evidence="1 2" key="1">
    <citation type="submission" date="2017-06" db="EMBL/GenBank/DDBJ databases">
        <title>Whole Genome Sequences of Colwellia marinimaniae MTCD1.</title>
        <authorList>
            <person name="Kusumoto H."/>
            <person name="Inoue M."/>
            <person name="Tanikawa K."/>
            <person name="Maeji H."/>
            <person name="Cameron J.H."/>
            <person name="Bartlett D.H."/>
        </authorList>
    </citation>
    <scope>NUCLEOTIDE SEQUENCE [LARGE SCALE GENOMIC DNA]</scope>
    <source>
        <strain evidence="1 2">MTCD1</strain>
    </source>
</reference>
<evidence type="ECO:0000313" key="2">
    <source>
        <dbReference type="Proteomes" id="UP000197068"/>
    </source>
</evidence>
<dbReference type="RefSeq" id="WP_057183416.1">
    <property type="nucleotide sequence ID" value="NZ_BDQM01000006.1"/>
</dbReference>
<dbReference type="Proteomes" id="UP000197068">
    <property type="component" value="Unassembled WGS sequence"/>
</dbReference>
<evidence type="ECO:0008006" key="3">
    <source>
        <dbReference type="Google" id="ProtNLM"/>
    </source>
</evidence>
<accession>A0ABQ0MT47</accession>
<name>A0ABQ0MT47_9GAMM</name>
<comment type="caution">
    <text evidence="1">The sequence shown here is derived from an EMBL/GenBank/DDBJ whole genome shotgun (WGS) entry which is preliminary data.</text>
</comment>
<proteinExistence type="predicted"/>